<accession>A0AAV2LWM4</accession>
<organism evidence="1 2">
    <name type="scientific">Knipowitschia caucasica</name>
    <name type="common">Caucasian dwarf goby</name>
    <name type="synonym">Pomatoschistus caucasicus</name>
    <dbReference type="NCBI Taxonomy" id="637954"/>
    <lineage>
        <taxon>Eukaryota</taxon>
        <taxon>Metazoa</taxon>
        <taxon>Chordata</taxon>
        <taxon>Craniata</taxon>
        <taxon>Vertebrata</taxon>
        <taxon>Euteleostomi</taxon>
        <taxon>Actinopterygii</taxon>
        <taxon>Neopterygii</taxon>
        <taxon>Teleostei</taxon>
        <taxon>Neoteleostei</taxon>
        <taxon>Acanthomorphata</taxon>
        <taxon>Gobiaria</taxon>
        <taxon>Gobiiformes</taxon>
        <taxon>Gobioidei</taxon>
        <taxon>Gobiidae</taxon>
        <taxon>Gobiinae</taxon>
        <taxon>Knipowitschia</taxon>
    </lineage>
</organism>
<evidence type="ECO:0008006" key="3">
    <source>
        <dbReference type="Google" id="ProtNLM"/>
    </source>
</evidence>
<dbReference type="AlphaFoldDB" id="A0AAV2LWM4"/>
<evidence type="ECO:0000313" key="2">
    <source>
        <dbReference type="Proteomes" id="UP001497482"/>
    </source>
</evidence>
<evidence type="ECO:0000313" key="1">
    <source>
        <dbReference type="EMBL" id="CAL1605475.1"/>
    </source>
</evidence>
<proteinExistence type="predicted"/>
<dbReference type="EMBL" id="OZ035827">
    <property type="protein sequence ID" value="CAL1605475.1"/>
    <property type="molecule type" value="Genomic_DNA"/>
</dbReference>
<sequence>MTFKLDTGADVTVIPAATYSKDLHGPLTRAVKPLCGPSGEALKVRGFPAISALGLLHPVDSVTEFEADIKQLYPKVFTGLGLLKGAYKVKLKEGQRVWVKNTNSSGIISSPANTPRSYNIDLPTGRLRRNRSHITVIPEGTTVTRLGRVVHTPQRLNI</sequence>
<dbReference type="Proteomes" id="UP001497482">
    <property type="component" value="Chromosome 5"/>
</dbReference>
<keyword evidence="2" id="KW-1185">Reference proteome</keyword>
<name>A0AAV2LWM4_KNICA</name>
<gene>
    <name evidence="1" type="ORF">KC01_LOCUS32858</name>
</gene>
<protein>
    <recommendedName>
        <fullName evidence="3">Peptidase A2 domain-containing protein</fullName>
    </recommendedName>
</protein>
<reference evidence="1 2" key="1">
    <citation type="submission" date="2024-04" db="EMBL/GenBank/DDBJ databases">
        <authorList>
            <person name="Waldvogel A.-M."/>
            <person name="Schoenle A."/>
        </authorList>
    </citation>
    <scope>NUCLEOTIDE SEQUENCE [LARGE SCALE GENOMIC DNA]</scope>
</reference>